<dbReference type="InterPro" id="IPR036452">
    <property type="entry name" value="Ribo_hydro-like"/>
</dbReference>
<sequence>LDLIGCSNGVGVGFGATLPLISAGFQISPALLDALDTYITSPTCLNQSVNIFLQPSPFSAIELIKLTLKYSKAPVDILVLGTMTNLATAISEDRSIVSKIGTLYFSGENISIFLEYFYL</sequence>
<dbReference type="GO" id="GO:0016799">
    <property type="term" value="F:hydrolase activity, hydrolyzing N-glycosyl compounds"/>
    <property type="evidence" value="ECO:0007669"/>
    <property type="project" value="InterPro"/>
</dbReference>
<dbReference type="Gene3D" id="3.90.245.10">
    <property type="entry name" value="Ribonucleoside hydrolase-like"/>
    <property type="match status" value="1"/>
</dbReference>
<dbReference type="Proteomes" id="UP000663868">
    <property type="component" value="Unassembled WGS sequence"/>
</dbReference>
<organism evidence="1 2">
    <name type="scientific">Adineta steineri</name>
    <dbReference type="NCBI Taxonomy" id="433720"/>
    <lineage>
        <taxon>Eukaryota</taxon>
        <taxon>Metazoa</taxon>
        <taxon>Spiralia</taxon>
        <taxon>Gnathifera</taxon>
        <taxon>Rotifera</taxon>
        <taxon>Eurotatoria</taxon>
        <taxon>Bdelloidea</taxon>
        <taxon>Adinetida</taxon>
        <taxon>Adinetidae</taxon>
        <taxon>Adineta</taxon>
    </lineage>
</organism>
<feature type="non-terminal residue" evidence="1">
    <location>
        <position position="1"/>
    </location>
</feature>
<dbReference type="SUPFAM" id="SSF53590">
    <property type="entry name" value="Nucleoside hydrolase"/>
    <property type="match status" value="1"/>
</dbReference>
<name>A0A820L8G4_9BILA</name>
<dbReference type="AlphaFoldDB" id="A0A820L8G4"/>
<evidence type="ECO:0000313" key="2">
    <source>
        <dbReference type="Proteomes" id="UP000663868"/>
    </source>
</evidence>
<reference evidence="1" key="1">
    <citation type="submission" date="2021-02" db="EMBL/GenBank/DDBJ databases">
        <authorList>
            <person name="Nowell W R."/>
        </authorList>
    </citation>
    <scope>NUCLEOTIDE SEQUENCE</scope>
</reference>
<gene>
    <name evidence="1" type="ORF">KXQ929_LOCUS48340</name>
</gene>
<comment type="caution">
    <text evidence="1">The sequence shown here is derived from an EMBL/GenBank/DDBJ whole genome shotgun (WGS) entry which is preliminary data.</text>
</comment>
<protein>
    <submittedName>
        <fullName evidence="1">Uncharacterized protein</fullName>
    </submittedName>
</protein>
<dbReference type="EMBL" id="CAJOBB010018822">
    <property type="protein sequence ID" value="CAF4352430.1"/>
    <property type="molecule type" value="Genomic_DNA"/>
</dbReference>
<evidence type="ECO:0000313" key="1">
    <source>
        <dbReference type="EMBL" id="CAF4352430.1"/>
    </source>
</evidence>
<accession>A0A820L8G4</accession>
<proteinExistence type="predicted"/>